<dbReference type="EMBL" id="VDMO01000005">
    <property type="protein sequence ID" value="TNM71956.1"/>
    <property type="molecule type" value="Genomic_DNA"/>
</dbReference>
<dbReference type="SUPFAM" id="SSF52402">
    <property type="entry name" value="Adenine nucleotide alpha hydrolases-like"/>
    <property type="match status" value="1"/>
</dbReference>
<dbReference type="OrthoDB" id="9774475at2"/>
<sequence>MTSSQSRSPRHILSLSGGKDSTALAIFMRDRIPEMEYVFCDTGEELPETYEYLDRLEAYLGKPIVRLNPDRPFSHYLDIYRGVLPDSRTRWCTRMLKIKPFEKYVGDQEAISYIAIRADEPHRKGYISTKPNLKAVYPFIDEGLIKRDVFKLLEESGLGIPEYYQWRSRSGCYFCFYQQRREWVGLLERHPELYEKAKTFEKFDTVTGQRFTWSATESLEELQVPERVEQIKESQLRIKEASSSNLIDLLDEEDEASCLVCHL</sequence>
<dbReference type="Gene3D" id="3.40.50.620">
    <property type="entry name" value="HUPs"/>
    <property type="match status" value="1"/>
</dbReference>
<evidence type="ECO:0000313" key="4">
    <source>
        <dbReference type="Proteomes" id="UP000313988"/>
    </source>
</evidence>
<reference evidence="2 5" key="2">
    <citation type="submission" date="2020-08" db="EMBL/GenBank/DDBJ databases">
        <title>Genomic Encyclopedia of Type Strains, Phase IV (KMG-IV): sequencing the most valuable type-strain genomes for metagenomic binning, comparative biology and taxonomic classification.</title>
        <authorList>
            <person name="Goeker M."/>
        </authorList>
    </citation>
    <scope>NUCLEOTIDE SEQUENCE [LARGE SCALE GENOMIC DNA]</scope>
    <source>
        <strain evidence="2 5">DSM 12027</strain>
    </source>
</reference>
<accession>A0A5C4YA74</accession>
<reference evidence="3 4" key="1">
    <citation type="submission" date="2019-06" db="EMBL/GenBank/DDBJ databases">
        <title>Genome sequence of Deinococcus radiopugnans ATCC 19172.</title>
        <authorList>
            <person name="Maclea K.S."/>
            <person name="Maynard C.R."/>
        </authorList>
    </citation>
    <scope>NUCLEOTIDE SEQUENCE [LARGE SCALE GENOMIC DNA]</scope>
    <source>
        <strain evidence="3 4">ATCC 19172</strain>
    </source>
</reference>
<comment type="caution">
    <text evidence="3">The sequence shown here is derived from an EMBL/GenBank/DDBJ whole genome shotgun (WGS) entry which is preliminary data.</text>
</comment>
<organism evidence="3 4">
    <name type="scientific">Deinococcus radiopugnans ATCC 19172</name>
    <dbReference type="NCBI Taxonomy" id="585398"/>
    <lineage>
        <taxon>Bacteria</taxon>
        <taxon>Thermotogati</taxon>
        <taxon>Deinococcota</taxon>
        <taxon>Deinococci</taxon>
        <taxon>Deinococcales</taxon>
        <taxon>Deinococcaceae</taxon>
        <taxon>Deinococcus</taxon>
    </lineage>
</organism>
<evidence type="ECO:0000313" key="5">
    <source>
        <dbReference type="Proteomes" id="UP000629870"/>
    </source>
</evidence>
<name>A0A5C4YA74_9DEIO</name>
<dbReference type="Proteomes" id="UP000313988">
    <property type="component" value="Unassembled WGS sequence"/>
</dbReference>
<dbReference type="EMBL" id="JACHEW010000014">
    <property type="protein sequence ID" value="MBB6017420.1"/>
    <property type="molecule type" value="Genomic_DNA"/>
</dbReference>
<dbReference type="PANTHER" id="PTHR43196:SF2">
    <property type="entry name" value="PHOSPHOADENOSINE PHOSPHOSULFATE REDUCTASE"/>
    <property type="match status" value="1"/>
</dbReference>
<dbReference type="InterPro" id="IPR014729">
    <property type="entry name" value="Rossmann-like_a/b/a_fold"/>
</dbReference>
<evidence type="ECO:0000313" key="2">
    <source>
        <dbReference type="EMBL" id="MBB6017420.1"/>
    </source>
</evidence>
<gene>
    <name evidence="3" type="ORF">FHR04_06220</name>
    <name evidence="2" type="ORF">HNQ04_002685</name>
</gene>
<proteinExistence type="predicted"/>
<protein>
    <submittedName>
        <fullName evidence="3">Phosphoadenosine phosphosulfate reductase family protein</fullName>
    </submittedName>
</protein>
<evidence type="ECO:0000259" key="1">
    <source>
        <dbReference type="Pfam" id="PF01507"/>
    </source>
</evidence>
<keyword evidence="5" id="KW-1185">Reference proteome</keyword>
<dbReference type="AlphaFoldDB" id="A0A5C4YA74"/>
<feature type="domain" description="Phosphoadenosine phosphosulphate reductase" evidence="1">
    <location>
        <begin position="11"/>
        <end position="160"/>
    </location>
</feature>
<dbReference type="Proteomes" id="UP000629870">
    <property type="component" value="Unassembled WGS sequence"/>
</dbReference>
<dbReference type="Pfam" id="PF01507">
    <property type="entry name" value="PAPS_reduct"/>
    <property type="match status" value="1"/>
</dbReference>
<evidence type="ECO:0000313" key="3">
    <source>
        <dbReference type="EMBL" id="TNM71956.1"/>
    </source>
</evidence>
<dbReference type="InterPro" id="IPR050128">
    <property type="entry name" value="Sulfate_adenylyltrnsfr_sub2"/>
</dbReference>
<dbReference type="PANTHER" id="PTHR43196">
    <property type="entry name" value="SULFATE ADENYLYLTRANSFERASE SUBUNIT 2"/>
    <property type="match status" value="1"/>
</dbReference>
<dbReference type="RefSeq" id="WP_139401675.1">
    <property type="nucleotide sequence ID" value="NZ_JACHEW010000014.1"/>
</dbReference>
<dbReference type="InterPro" id="IPR002500">
    <property type="entry name" value="PAPS_reduct_dom"/>
</dbReference>
<dbReference type="GO" id="GO:0003824">
    <property type="term" value="F:catalytic activity"/>
    <property type="evidence" value="ECO:0007669"/>
    <property type="project" value="InterPro"/>
</dbReference>